<accession>A0A1F5YHV3</accession>
<keyword evidence="1" id="KW-1133">Transmembrane helix</keyword>
<protein>
    <recommendedName>
        <fullName evidence="2">Glycosyltransferase 2-like domain-containing protein</fullName>
    </recommendedName>
</protein>
<dbReference type="AlphaFoldDB" id="A0A1F5YHV3"/>
<proteinExistence type="predicted"/>
<dbReference type="PANTHER" id="PTHR43179:SF7">
    <property type="entry name" value="RHAMNOSYLTRANSFERASE WBBL"/>
    <property type="match status" value="1"/>
</dbReference>
<organism evidence="3 4">
    <name type="scientific">Candidatus Gottesmanbacteria bacterium RBG_13_37_7</name>
    <dbReference type="NCBI Taxonomy" id="1798369"/>
    <lineage>
        <taxon>Bacteria</taxon>
        <taxon>Candidatus Gottesmaniibacteriota</taxon>
    </lineage>
</organism>
<dbReference type="Proteomes" id="UP000178230">
    <property type="component" value="Unassembled WGS sequence"/>
</dbReference>
<sequence length="302" mass="34849">MILSIIIVSYNTRILLSSLLKSLHNFTFSDKRAHDCEIIVIDNASKDGSAEMIRKDFPRVIFRKNRTNLGFGPANNQGLKMAKGKYILLLNSDTGIIDNTIWGNIKILEDETIIGVAAPRLINPDGSDQSSYGYFPNLFKVICWMLFIDDIPFFIKSIKPYHITHPEKERIVNPDWVTGACMFIRKDVLEKSGFFDRKIFMYGEEIELCYRIKKKGYNIIYNPSTKVLHHKGASSQNQEAGLVEEFVFIKYFFKKYKAPWETKILNLILPVGVLLRVLLFGIIWKDKKKAHIYEKIAETIGR</sequence>
<dbReference type="SUPFAM" id="SSF53448">
    <property type="entry name" value="Nucleotide-diphospho-sugar transferases"/>
    <property type="match status" value="1"/>
</dbReference>
<gene>
    <name evidence="3" type="ORF">A2Y99_02335</name>
</gene>
<evidence type="ECO:0000313" key="3">
    <source>
        <dbReference type="EMBL" id="OGF99777.1"/>
    </source>
</evidence>
<keyword evidence="1" id="KW-0812">Transmembrane</keyword>
<dbReference type="Pfam" id="PF00535">
    <property type="entry name" value="Glycos_transf_2"/>
    <property type="match status" value="1"/>
</dbReference>
<evidence type="ECO:0000256" key="1">
    <source>
        <dbReference type="SAM" id="Phobius"/>
    </source>
</evidence>
<feature type="domain" description="Glycosyltransferase 2-like" evidence="2">
    <location>
        <begin position="4"/>
        <end position="153"/>
    </location>
</feature>
<keyword evidence="1" id="KW-0472">Membrane</keyword>
<comment type="caution">
    <text evidence="3">The sequence shown here is derived from an EMBL/GenBank/DDBJ whole genome shotgun (WGS) entry which is preliminary data.</text>
</comment>
<dbReference type="InterPro" id="IPR001173">
    <property type="entry name" value="Glyco_trans_2-like"/>
</dbReference>
<dbReference type="InterPro" id="IPR029044">
    <property type="entry name" value="Nucleotide-diphossugar_trans"/>
</dbReference>
<reference evidence="3 4" key="1">
    <citation type="journal article" date="2016" name="Nat. Commun.">
        <title>Thousands of microbial genomes shed light on interconnected biogeochemical processes in an aquifer system.</title>
        <authorList>
            <person name="Anantharaman K."/>
            <person name="Brown C.T."/>
            <person name="Hug L.A."/>
            <person name="Sharon I."/>
            <person name="Castelle C.J."/>
            <person name="Probst A.J."/>
            <person name="Thomas B.C."/>
            <person name="Singh A."/>
            <person name="Wilkins M.J."/>
            <person name="Karaoz U."/>
            <person name="Brodie E.L."/>
            <person name="Williams K.H."/>
            <person name="Hubbard S.S."/>
            <person name="Banfield J.F."/>
        </authorList>
    </citation>
    <scope>NUCLEOTIDE SEQUENCE [LARGE SCALE GENOMIC DNA]</scope>
</reference>
<feature type="transmembrane region" description="Helical" evidence="1">
    <location>
        <begin position="264"/>
        <end position="284"/>
    </location>
</feature>
<dbReference type="Gene3D" id="3.90.550.10">
    <property type="entry name" value="Spore Coat Polysaccharide Biosynthesis Protein SpsA, Chain A"/>
    <property type="match status" value="1"/>
</dbReference>
<name>A0A1F5YHV3_9BACT</name>
<evidence type="ECO:0000259" key="2">
    <source>
        <dbReference type="Pfam" id="PF00535"/>
    </source>
</evidence>
<dbReference type="CDD" id="cd04186">
    <property type="entry name" value="GT_2_like_c"/>
    <property type="match status" value="1"/>
</dbReference>
<dbReference type="PANTHER" id="PTHR43179">
    <property type="entry name" value="RHAMNOSYLTRANSFERASE WBBL"/>
    <property type="match status" value="1"/>
</dbReference>
<evidence type="ECO:0000313" key="4">
    <source>
        <dbReference type="Proteomes" id="UP000178230"/>
    </source>
</evidence>
<dbReference type="EMBL" id="MFIY01000041">
    <property type="protein sequence ID" value="OGF99777.1"/>
    <property type="molecule type" value="Genomic_DNA"/>
</dbReference>